<feature type="compositionally biased region" description="Basic and acidic residues" evidence="2">
    <location>
        <begin position="691"/>
        <end position="701"/>
    </location>
</feature>
<feature type="region of interest" description="Disordered" evidence="2">
    <location>
        <begin position="400"/>
        <end position="504"/>
    </location>
</feature>
<protein>
    <recommendedName>
        <fullName evidence="3">RRM domain-containing protein</fullName>
    </recommendedName>
</protein>
<feature type="region of interest" description="Disordered" evidence="2">
    <location>
        <begin position="592"/>
        <end position="765"/>
    </location>
</feature>
<organism evidence="4 5">
    <name type="scientific">Prorocentrum cordatum</name>
    <dbReference type="NCBI Taxonomy" id="2364126"/>
    <lineage>
        <taxon>Eukaryota</taxon>
        <taxon>Sar</taxon>
        <taxon>Alveolata</taxon>
        <taxon>Dinophyceae</taxon>
        <taxon>Prorocentrales</taxon>
        <taxon>Prorocentraceae</taxon>
        <taxon>Prorocentrum</taxon>
    </lineage>
</organism>
<feature type="compositionally biased region" description="Basic and acidic residues" evidence="2">
    <location>
        <begin position="613"/>
        <end position="628"/>
    </location>
</feature>
<evidence type="ECO:0000259" key="3">
    <source>
        <dbReference type="PROSITE" id="PS50102"/>
    </source>
</evidence>
<sequence length="784" mass="81913">MTRAVHALPGIREQFADDPVTSVSIDEGNGWAFVELASRELAGALVSVGRLWLSSGGRVSVGWPAAQAQRAPARLASPDPARRQPGAGHAAAPDCGVDLWLGAPPESAIGERLDCEIYMRCAGRLESMPVWYALLELFQSLPAYHLAYGDRAAGHRHLLLFVFGRCPAGNGWRLCSLTRGVPPRLGFPVGHVLRRRLLEGEQRCRHLWVSPAPARISIRGSDRLAPAWTRSVVNPIAVAERLDQGAHSLAVPLELVDLAIQAHVFLTAVLDSPWCCVIGKAYLAEEGFPTLLETLVLDEGLLQWLSCYSTVVGETVEGEKNSSFSFNDMRALADADPSRIAVTTLSGLKNTMLKVSPGNQIAIAIASAQGDVNDSWGAAFAPAMPKEKAKQIVDRICKANKKGGARKGTGTPSSAKIVEVEPSTPKTKKLEAGGEGMWIAGQNVELGRPGASDDDHGGRGDADGDAHGGHGGGGGARRPEAHGPEAPLPEADGGGPAPAGGLTATLWVGNLQPSESKQGARERQLRAHVAGCLPEGQGAQIRKVTMHRSGRCAFLDLNNAEIANKIVAALKGSEFDGATLASRLVQVRRHSPSCDAIGEAQKKTKKRRSSAAPKEEASDAEASPKEEASDADASSAAGEPSTGGGCPPPEAAEEKQEQGAEASPAEDPPLEVQAALSSSSWSPEVDDEPAEESRVEARQDEPMEVEVEVEARQEPAPAAEPEVAEWPGGAAPQEASPLVEPGAAGGTGEGEPTEEAAPHADLEAAGATAAEAAALADAYVLAEV</sequence>
<proteinExistence type="predicted"/>
<feature type="compositionally biased region" description="Low complexity" evidence="2">
    <location>
        <begin position="631"/>
        <end position="640"/>
    </location>
</feature>
<gene>
    <name evidence="4" type="ORF">PCOR1329_LOCUS303</name>
</gene>
<dbReference type="SUPFAM" id="SSF54928">
    <property type="entry name" value="RNA-binding domain, RBD"/>
    <property type="match status" value="1"/>
</dbReference>
<dbReference type="EMBL" id="CAUYUJ010000048">
    <property type="protein sequence ID" value="CAK0788400.1"/>
    <property type="molecule type" value="Genomic_DNA"/>
</dbReference>
<feature type="compositionally biased region" description="Basic and acidic residues" evidence="2">
    <location>
        <begin position="451"/>
        <end position="468"/>
    </location>
</feature>
<evidence type="ECO:0000256" key="1">
    <source>
        <dbReference type="PROSITE-ProRule" id="PRU00176"/>
    </source>
</evidence>
<dbReference type="InterPro" id="IPR012677">
    <property type="entry name" value="Nucleotide-bd_a/b_plait_sf"/>
</dbReference>
<keyword evidence="1" id="KW-0694">RNA-binding</keyword>
<dbReference type="CDD" id="cd00590">
    <property type="entry name" value="RRM_SF"/>
    <property type="match status" value="1"/>
</dbReference>
<dbReference type="PROSITE" id="PS50102">
    <property type="entry name" value="RRM"/>
    <property type="match status" value="1"/>
</dbReference>
<accession>A0ABN9P8U3</accession>
<comment type="caution">
    <text evidence="4">The sequence shown here is derived from an EMBL/GenBank/DDBJ whole genome shotgun (WGS) entry which is preliminary data.</text>
</comment>
<feature type="region of interest" description="Disordered" evidence="2">
    <location>
        <begin position="71"/>
        <end position="91"/>
    </location>
</feature>
<reference evidence="4" key="1">
    <citation type="submission" date="2023-10" db="EMBL/GenBank/DDBJ databases">
        <authorList>
            <person name="Chen Y."/>
            <person name="Shah S."/>
            <person name="Dougan E. K."/>
            <person name="Thang M."/>
            <person name="Chan C."/>
        </authorList>
    </citation>
    <scope>NUCLEOTIDE SEQUENCE [LARGE SCALE GENOMIC DNA]</scope>
</reference>
<evidence type="ECO:0000313" key="4">
    <source>
        <dbReference type="EMBL" id="CAK0788400.1"/>
    </source>
</evidence>
<dbReference type="InterPro" id="IPR035979">
    <property type="entry name" value="RBD_domain_sf"/>
</dbReference>
<dbReference type="Proteomes" id="UP001189429">
    <property type="component" value="Unassembled WGS sequence"/>
</dbReference>
<dbReference type="InterPro" id="IPR000504">
    <property type="entry name" value="RRM_dom"/>
</dbReference>
<evidence type="ECO:0000313" key="5">
    <source>
        <dbReference type="Proteomes" id="UP001189429"/>
    </source>
</evidence>
<name>A0ABN9P8U3_9DINO</name>
<feature type="domain" description="RRM" evidence="3">
    <location>
        <begin position="504"/>
        <end position="592"/>
    </location>
</feature>
<evidence type="ECO:0000256" key="2">
    <source>
        <dbReference type="SAM" id="MobiDB-lite"/>
    </source>
</evidence>
<feature type="compositionally biased region" description="Low complexity" evidence="2">
    <location>
        <begin position="714"/>
        <end position="732"/>
    </location>
</feature>
<keyword evidence="5" id="KW-1185">Reference proteome</keyword>
<dbReference type="Gene3D" id="3.30.70.330">
    <property type="match status" value="1"/>
</dbReference>